<proteinExistence type="inferred from homology"/>
<sequence>MVLFRNILIFASSVSALRIGVGRRDVQTFINDFDNCVTKSTAFKTAVDNYNGGVLAAIPISTATNDLQTALNHTTSDVHANPSPLSSADFNTLAPHIGALVHDIDQGLTDIKGKRDLLKADGLIKQAIDLLTTTQTTHDSLADAITFIFPVEDQQTARDSKAAVDGSFADVIMFAVNIEEFQIDFGDKTEGKEVVSAFADQVRGKTILITGVGPNGLGATFAETLAAEAPRLLILTARSSEKVETVQKKLSNTFPGVEVRVLLLDVSSFDSIRRAAAIVNDYPESIDILINNAGVMNIEERTTNSDGFEMHLATNYLGAFLFTNSIMRKLVSDGGARIVNLSSSGYIFSPFRFADYNFEGKPLPESEHPPKALCEAYGLPWGLGYLPTIAYGQSKTALMLFSTQLAKSVGQKGITSVCVHPGAIATDLWRHTPRDNVEELFKVMPMKTHSQGVSTILVGALDPKLAGSESIYLEDCQLQEVAEFARDAAHAERLWELSEELVGEFFSY</sequence>
<name>A0A8T9C485_9HELO</name>
<dbReference type="GO" id="GO:0016491">
    <property type="term" value="F:oxidoreductase activity"/>
    <property type="evidence" value="ECO:0007669"/>
    <property type="project" value="UniProtKB-KW"/>
</dbReference>
<dbReference type="Gene3D" id="1.20.1280.140">
    <property type="match status" value="1"/>
</dbReference>
<evidence type="ECO:0000256" key="1">
    <source>
        <dbReference type="ARBA" id="ARBA00006484"/>
    </source>
</evidence>
<dbReference type="OrthoDB" id="191139at2759"/>
<feature type="signal peptide" evidence="3">
    <location>
        <begin position="1"/>
        <end position="16"/>
    </location>
</feature>
<dbReference type="Proteomes" id="UP000469558">
    <property type="component" value="Unassembled WGS sequence"/>
</dbReference>
<dbReference type="AlphaFoldDB" id="A0A8T9C485"/>
<gene>
    <name evidence="4" type="primary">OXIR_0</name>
    <name evidence="4" type="ORF">LSUE1_G006571</name>
</gene>
<keyword evidence="2" id="KW-0560">Oxidoreductase</keyword>
<dbReference type="SUPFAM" id="SSF51735">
    <property type="entry name" value="NAD(P)-binding Rossmann-fold domains"/>
    <property type="match status" value="1"/>
</dbReference>
<feature type="chain" id="PRO_5035770747" evidence="3">
    <location>
        <begin position="17"/>
        <end position="508"/>
    </location>
</feature>
<dbReference type="PRINTS" id="PR00080">
    <property type="entry name" value="SDRFAMILY"/>
</dbReference>
<dbReference type="PANTHER" id="PTHR24320">
    <property type="entry name" value="RETINOL DEHYDROGENASE"/>
    <property type="match status" value="1"/>
</dbReference>
<reference evidence="4 5" key="1">
    <citation type="submission" date="2018-05" db="EMBL/GenBank/DDBJ databases">
        <title>Genome sequencing and assembly of the regulated plant pathogen Lachnellula willkommii and related sister species for the development of diagnostic species identification markers.</title>
        <authorList>
            <person name="Giroux E."/>
            <person name="Bilodeau G."/>
        </authorList>
    </citation>
    <scope>NUCLEOTIDE SEQUENCE [LARGE SCALE GENOMIC DNA]</scope>
    <source>
        <strain evidence="4 5">CBS 268.59</strain>
    </source>
</reference>
<evidence type="ECO:0000313" key="5">
    <source>
        <dbReference type="Proteomes" id="UP000469558"/>
    </source>
</evidence>
<dbReference type="InterPro" id="IPR036291">
    <property type="entry name" value="NAD(P)-bd_dom_sf"/>
</dbReference>
<organism evidence="4 5">
    <name type="scientific">Lachnellula suecica</name>
    <dbReference type="NCBI Taxonomy" id="602035"/>
    <lineage>
        <taxon>Eukaryota</taxon>
        <taxon>Fungi</taxon>
        <taxon>Dikarya</taxon>
        <taxon>Ascomycota</taxon>
        <taxon>Pezizomycotina</taxon>
        <taxon>Leotiomycetes</taxon>
        <taxon>Helotiales</taxon>
        <taxon>Lachnaceae</taxon>
        <taxon>Lachnellula</taxon>
    </lineage>
</organism>
<comment type="caution">
    <text evidence="4">The sequence shown here is derived from an EMBL/GenBank/DDBJ whole genome shotgun (WGS) entry which is preliminary data.</text>
</comment>
<dbReference type="EMBL" id="QGMK01001164">
    <property type="protein sequence ID" value="TVY73167.1"/>
    <property type="molecule type" value="Genomic_DNA"/>
</dbReference>
<keyword evidence="5" id="KW-1185">Reference proteome</keyword>
<dbReference type="InterPro" id="IPR021054">
    <property type="entry name" value="Cell_wall_mannoprotein_1"/>
</dbReference>
<dbReference type="InterPro" id="IPR002347">
    <property type="entry name" value="SDR_fam"/>
</dbReference>
<protein>
    <submittedName>
        <fullName evidence="4">Putative oxidoreductase</fullName>
    </submittedName>
</protein>
<dbReference type="PANTHER" id="PTHR24320:SF283">
    <property type="entry name" value="RETINOL DEHYDROGENASE 11"/>
    <property type="match status" value="1"/>
</dbReference>
<dbReference type="PRINTS" id="PR00081">
    <property type="entry name" value="GDHRDH"/>
</dbReference>
<dbReference type="Pfam" id="PF12296">
    <property type="entry name" value="HsbA"/>
    <property type="match status" value="1"/>
</dbReference>
<dbReference type="Pfam" id="PF00106">
    <property type="entry name" value="adh_short"/>
    <property type="match status" value="2"/>
</dbReference>
<accession>A0A8T9C485</accession>
<dbReference type="Gene3D" id="3.40.50.720">
    <property type="entry name" value="NAD(P)-binding Rossmann-like Domain"/>
    <property type="match status" value="1"/>
</dbReference>
<comment type="similarity">
    <text evidence="1">Belongs to the short-chain dehydrogenases/reductases (SDR) family.</text>
</comment>
<evidence type="ECO:0000256" key="2">
    <source>
        <dbReference type="ARBA" id="ARBA00023002"/>
    </source>
</evidence>
<evidence type="ECO:0000313" key="4">
    <source>
        <dbReference type="EMBL" id="TVY73167.1"/>
    </source>
</evidence>
<keyword evidence="3" id="KW-0732">Signal</keyword>
<evidence type="ECO:0000256" key="3">
    <source>
        <dbReference type="SAM" id="SignalP"/>
    </source>
</evidence>